<dbReference type="Gene3D" id="3.10.50.40">
    <property type="match status" value="1"/>
</dbReference>
<feature type="coiled-coil region" evidence="2">
    <location>
        <begin position="148"/>
        <end position="197"/>
    </location>
</feature>
<dbReference type="Proteomes" id="UP000034022">
    <property type="component" value="Unassembled WGS sequence"/>
</dbReference>
<name>A0A0G0JWD0_9BACT</name>
<reference evidence="5 6" key="1">
    <citation type="journal article" date="2015" name="Nature">
        <title>rRNA introns, odd ribosomes, and small enigmatic genomes across a large radiation of phyla.</title>
        <authorList>
            <person name="Brown C.T."/>
            <person name="Hug L.A."/>
            <person name="Thomas B.C."/>
            <person name="Sharon I."/>
            <person name="Castelle C.J."/>
            <person name="Singh A."/>
            <person name="Wilkins M.J."/>
            <person name="Williams K.H."/>
            <person name="Banfield J.F."/>
        </authorList>
    </citation>
    <scope>NUCLEOTIDE SEQUENCE [LARGE SCALE GENOMIC DNA]</scope>
</reference>
<sequence>MPNENKIEKRIDGLKAGSEQIANSRKIVLESIGENENTTPEKGEKKYALDGLARKSVLKSEAANLLEAKKEEQRKEYDLNIKKDKGLKFIDSINLLNATDDRLDRKRKTSIEKVLGFPLKKTIKKEVKKAIVEEKPLKAKPEKKVEEKKAVENKADFKQIDKKEKEKQKKELIEKNIKEKAQKKAERRNKLEKSQKALLNFFKQTKNSFKKNWEGFKKDFWKYTKKALFMIIAFFLVLLFLYFGFVLFIIKTDFDKPIARALSRHIPLPAFIVKGKVIDYYFWQDIKKQAEPEEGESLEVAARKDLAQYLAMNELAKRYSLPSIAFSEIKKDAPMKDLAAKALFDEVINQVAINRIRSIKKMIDEKNDFVRVSEKYGDELGKTTILSENKEELPYYKKLENLEVGAISEIVVADNGYYIFRCFEKNEKEQILSYVLVKNENFDKYLKQMIEGYKFISFVD</sequence>
<dbReference type="PROSITE" id="PS50198">
    <property type="entry name" value="PPIC_PPIASE_2"/>
    <property type="match status" value="1"/>
</dbReference>
<keyword evidence="3" id="KW-1133">Transmembrane helix</keyword>
<keyword evidence="2" id="KW-0175">Coiled coil</keyword>
<protein>
    <recommendedName>
        <fullName evidence="4">PpiC domain-containing protein</fullName>
    </recommendedName>
</protein>
<dbReference type="GO" id="GO:0003755">
    <property type="term" value="F:peptidyl-prolyl cis-trans isomerase activity"/>
    <property type="evidence" value="ECO:0007669"/>
    <property type="project" value="UniProtKB-KW"/>
</dbReference>
<keyword evidence="1" id="KW-0413">Isomerase</keyword>
<dbReference type="InterPro" id="IPR000297">
    <property type="entry name" value="PPIase_PpiC"/>
</dbReference>
<accession>A0A0G0JWD0</accession>
<evidence type="ECO:0000256" key="3">
    <source>
        <dbReference type="SAM" id="Phobius"/>
    </source>
</evidence>
<evidence type="ECO:0000259" key="4">
    <source>
        <dbReference type="PROSITE" id="PS50198"/>
    </source>
</evidence>
<keyword evidence="3" id="KW-0812">Transmembrane</keyword>
<dbReference type="InterPro" id="IPR046357">
    <property type="entry name" value="PPIase_dom_sf"/>
</dbReference>
<dbReference type="AlphaFoldDB" id="A0A0G0JWD0"/>
<keyword evidence="3" id="KW-0472">Membrane</keyword>
<evidence type="ECO:0000256" key="1">
    <source>
        <dbReference type="PROSITE-ProRule" id="PRU00278"/>
    </source>
</evidence>
<evidence type="ECO:0000313" key="6">
    <source>
        <dbReference type="Proteomes" id="UP000034022"/>
    </source>
</evidence>
<feature type="transmembrane region" description="Helical" evidence="3">
    <location>
        <begin position="227"/>
        <end position="250"/>
    </location>
</feature>
<evidence type="ECO:0000256" key="2">
    <source>
        <dbReference type="SAM" id="Coils"/>
    </source>
</evidence>
<dbReference type="EMBL" id="LBUU01000002">
    <property type="protein sequence ID" value="KKQ70967.1"/>
    <property type="molecule type" value="Genomic_DNA"/>
</dbReference>
<evidence type="ECO:0000313" key="5">
    <source>
        <dbReference type="EMBL" id="KKQ70967.1"/>
    </source>
</evidence>
<comment type="caution">
    <text evidence="5">The sequence shown here is derived from an EMBL/GenBank/DDBJ whole genome shotgun (WGS) entry which is preliminary data.</text>
</comment>
<gene>
    <name evidence="5" type="ORF">US91_C0002G0046</name>
</gene>
<feature type="domain" description="PpiC" evidence="4">
    <location>
        <begin position="316"/>
        <end position="424"/>
    </location>
</feature>
<keyword evidence="1" id="KW-0697">Rotamase</keyword>
<organism evidence="5 6">
    <name type="scientific">Candidatus Falkowbacteria bacterium GW2011_GWE1_38_31</name>
    <dbReference type="NCBI Taxonomy" id="1618638"/>
    <lineage>
        <taxon>Bacteria</taxon>
        <taxon>Candidatus Falkowiibacteriota</taxon>
    </lineage>
</organism>
<proteinExistence type="predicted"/>